<gene>
    <name evidence="2" type="ORF">F2Q69_00059777</name>
</gene>
<protein>
    <submittedName>
        <fullName evidence="2">Uncharacterized protein</fullName>
    </submittedName>
</protein>
<feature type="compositionally biased region" description="Basic residues" evidence="1">
    <location>
        <begin position="187"/>
        <end position="198"/>
    </location>
</feature>
<dbReference type="AlphaFoldDB" id="A0A8S9RJK1"/>
<dbReference type="Proteomes" id="UP000712600">
    <property type="component" value="Unassembled WGS sequence"/>
</dbReference>
<organism evidence="2 3">
    <name type="scientific">Brassica cretica</name>
    <name type="common">Mustard</name>
    <dbReference type="NCBI Taxonomy" id="69181"/>
    <lineage>
        <taxon>Eukaryota</taxon>
        <taxon>Viridiplantae</taxon>
        <taxon>Streptophyta</taxon>
        <taxon>Embryophyta</taxon>
        <taxon>Tracheophyta</taxon>
        <taxon>Spermatophyta</taxon>
        <taxon>Magnoliopsida</taxon>
        <taxon>eudicotyledons</taxon>
        <taxon>Gunneridae</taxon>
        <taxon>Pentapetalae</taxon>
        <taxon>rosids</taxon>
        <taxon>malvids</taxon>
        <taxon>Brassicales</taxon>
        <taxon>Brassicaceae</taxon>
        <taxon>Brassiceae</taxon>
        <taxon>Brassica</taxon>
    </lineage>
</organism>
<evidence type="ECO:0000313" key="3">
    <source>
        <dbReference type="Proteomes" id="UP000712600"/>
    </source>
</evidence>
<feature type="region of interest" description="Disordered" evidence="1">
    <location>
        <begin position="1"/>
        <end position="56"/>
    </location>
</feature>
<feature type="compositionally biased region" description="Basic residues" evidence="1">
    <location>
        <begin position="1"/>
        <end position="16"/>
    </location>
</feature>
<reference evidence="2" key="1">
    <citation type="submission" date="2019-12" db="EMBL/GenBank/DDBJ databases">
        <title>Genome sequencing and annotation of Brassica cretica.</title>
        <authorList>
            <person name="Studholme D.J."/>
            <person name="Sarris P."/>
        </authorList>
    </citation>
    <scope>NUCLEOTIDE SEQUENCE</scope>
    <source>
        <strain evidence="2">PFS-109/04</strain>
        <tissue evidence="2">Leaf</tissue>
    </source>
</reference>
<evidence type="ECO:0000313" key="2">
    <source>
        <dbReference type="EMBL" id="KAF3572969.1"/>
    </source>
</evidence>
<comment type="caution">
    <text evidence="2">The sequence shown here is derived from an EMBL/GenBank/DDBJ whole genome shotgun (WGS) entry which is preliminary data.</text>
</comment>
<accession>A0A8S9RJK1</accession>
<dbReference type="EMBL" id="QGKX02000095">
    <property type="protein sequence ID" value="KAF3572969.1"/>
    <property type="molecule type" value="Genomic_DNA"/>
</dbReference>
<feature type="region of interest" description="Disordered" evidence="1">
    <location>
        <begin position="130"/>
        <end position="242"/>
    </location>
</feature>
<feature type="compositionally biased region" description="Polar residues" evidence="1">
    <location>
        <begin position="168"/>
        <end position="177"/>
    </location>
</feature>
<name>A0A8S9RJK1_BRACR</name>
<proteinExistence type="predicted"/>
<sequence length="242" mass="26570">MGPRRTKMASRIKPPHARGTPEDDTISPTYPWPREEGKEISLTDPNIPDSSEERWDKRASRRYNPVLTINIFPTRFVDARALNDLGLHEDLHVVFNMLGIADLCHITHPLYPDLTTSSGPLSLVISPAPTADPVNAESSREELAQEYSVRGIAEPSVTDGNKKKRSAPGSSASVETRTGSESDEPPKKRKNKEKKKKMTVGERPEPSGDVGGQELVAFDNSNHDAAAQTSVELDESPNVPLE</sequence>
<evidence type="ECO:0000256" key="1">
    <source>
        <dbReference type="SAM" id="MobiDB-lite"/>
    </source>
</evidence>